<evidence type="ECO:0000256" key="1">
    <source>
        <dbReference type="SAM" id="MobiDB-lite"/>
    </source>
</evidence>
<dbReference type="EMBL" id="VSSQ01072431">
    <property type="protein sequence ID" value="MPN23817.1"/>
    <property type="molecule type" value="Genomic_DNA"/>
</dbReference>
<reference evidence="2" key="1">
    <citation type="submission" date="2019-08" db="EMBL/GenBank/DDBJ databases">
        <authorList>
            <person name="Kucharzyk K."/>
            <person name="Murdoch R.W."/>
            <person name="Higgins S."/>
            <person name="Loffler F."/>
        </authorList>
    </citation>
    <scope>NUCLEOTIDE SEQUENCE</scope>
</reference>
<protein>
    <submittedName>
        <fullName evidence="2">Uncharacterized protein</fullName>
    </submittedName>
</protein>
<accession>A0A645GA77</accession>
<proteinExistence type="predicted"/>
<feature type="region of interest" description="Disordered" evidence="1">
    <location>
        <begin position="66"/>
        <end position="113"/>
    </location>
</feature>
<feature type="region of interest" description="Disordered" evidence="1">
    <location>
        <begin position="16"/>
        <end position="37"/>
    </location>
</feature>
<name>A0A645GA77_9ZZZZ</name>
<organism evidence="2">
    <name type="scientific">bioreactor metagenome</name>
    <dbReference type="NCBI Taxonomy" id="1076179"/>
    <lineage>
        <taxon>unclassified sequences</taxon>
        <taxon>metagenomes</taxon>
        <taxon>ecological metagenomes</taxon>
    </lineage>
</organism>
<sequence length="141" mass="15047">MLRVVQPGIEREHHAFRRRRTLPLADPAEPAGDVGPRERIVHHFNGDRTFLGSAFRRSVSSRQCEASRPVELPGGGGSGHSGEFLHPVPGDPPVSVFRTGGRGGQQQGVPFADPERPAVLCQGIGLLPADGDGSPESVVFE</sequence>
<evidence type="ECO:0000313" key="2">
    <source>
        <dbReference type="EMBL" id="MPN23817.1"/>
    </source>
</evidence>
<comment type="caution">
    <text evidence="2">The sequence shown here is derived from an EMBL/GenBank/DDBJ whole genome shotgun (WGS) entry which is preliminary data.</text>
</comment>
<gene>
    <name evidence="2" type="ORF">SDC9_171210</name>
</gene>
<dbReference type="AlphaFoldDB" id="A0A645GA77"/>